<evidence type="ECO:0000259" key="12">
    <source>
        <dbReference type="SMART" id="SM00382"/>
    </source>
</evidence>
<dbReference type="InterPro" id="IPR057512">
    <property type="entry name" value="RTG2_C"/>
</dbReference>
<dbReference type="InterPro" id="IPR043129">
    <property type="entry name" value="ATPase_NBD"/>
</dbReference>
<evidence type="ECO:0000256" key="7">
    <source>
        <dbReference type="ARBA" id="ARBA00022942"/>
    </source>
</evidence>
<dbReference type="Pfam" id="PF00004">
    <property type="entry name" value="AAA"/>
    <property type="match status" value="1"/>
</dbReference>
<dbReference type="Proteomes" id="UP000717996">
    <property type="component" value="Unassembled WGS sequence"/>
</dbReference>
<dbReference type="OrthoDB" id="2014654at2759"/>
<dbReference type="SUPFAM" id="SSF53067">
    <property type="entry name" value="Actin-like ATPase domain"/>
    <property type="match status" value="2"/>
</dbReference>
<dbReference type="Gene3D" id="3.40.50.300">
    <property type="entry name" value="P-loop containing nucleotide triphosphate hydrolases"/>
    <property type="match status" value="1"/>
</dbReference>
<comment type="similarity">
    <text evidence="3">Belongs to the AAA ATPase family.</text>
</comment>
<dbReference type="InterPro" id="IPR032501">
    <property type="entry name" value="Prot_ATP_ID_OB_2nd"/>
</dbReference>
<keyword evidence="5" id="KW-0547">Nucleotide-binding</keyword>
<dbReference type="Gene3D" id="3.30.420.150">
    <property type="entry name" value="Exopolyphosphatase. Domain 2"/>
    <property type="match status" value="1"/>
</dbReference>
<dbReference type="Pfam" id="PF16450">
    <property type="entry name" value="Prot_ATP_ID_OB_C"/>
    <property type="match status" value="1"/>
</dbReference>
<dbReference type="Pfam" id="PF17862">
    <property type="entry name" value="AAA_lid_3"/>
    <property type="match status" value="1"/>
</dbReference>
<dbReference type="InterPro" id="IPR012340">
    <property type="entry name" value="NA-bd_OB-fold"/>
</dbReference>
<evidence type="ECO:0000313" key="13">
    <source>
        <dbReference type="EMBL" id="KAG1541327.1"/>
    </source>
</evidence>
<keyword evidence="7" id="KW-0647">Proteasome</keyword>
<dbReference type="GO" id="GO:0005737">
    <property type="term" value="C:cytoplasm"/>
    <property type="evidence" value="ECO:0007669"/>
    <property type="project" value="UniProtKB-SubCell"/>
</dbReference>
<dbReference type="Gene3D" id="2.40.50.140">
    <property type="entry name" value="Nucleic acid-binding proteins"/>
    <property type="match status" value="1"/>
</dbReference>
<dbReference type="GO" id="GO:0008540">
    <property type="term" value="C:proteasome regulatory particle, base subcomplex"/>
    <property type="evidence" value="ECO:0007669"/>
    <property type="project" value="UniProtKB-ARBA"/>
</dbReference>
<dbReference type="GO" id="GO:0016887">
    <property type="term" value="F:ATP hydrolysis activity"/>
    <property type="evidence" value="ECO:0007669"/>
    <property type="project" value="InterPro"/>
</dbReference>
<dbReference type="PANTHER" id="PTHR23073">
    <property type="entry name" value="26S PROTEASOME REGULATORY SUBUNIT"/>
    <property type="match status" value="1"/>
</dbReference>
<keyword evidence="6" id="KW-0067">ATP-binding</keyword>
<organism evidence="13 14">
    <name type="scientific">Rhizopus oryzae</name>
    <name type="common">Mucormycosis agent</name>
    <name type="synonym">Rhizopus arrhizus var. delemar</name>
    <dbReference type="NCBI Taxonomy" id="64495"/>
    <lineage>
        <taxon>Eukaryota</taxon>
        <taxon>Fungi</taxon>
        <taxon>Fungi incertae sedis</taxon>
        <taxon>Mucoromycota</taxon>
        <taxon>Mucoromycotina</taxon>
        <taxon>Mucoromycetes</taxon>
        <taxon>Mucorales</taxon>
        <taxon>Mucorineae</taxon>
        <taxon>Rhizopodaceae</taxon>
        <taxon>Rhizopus</taxon>
    </lineage>
</organism>
<dbReference type="Gene3D" id="3.30.420.40">
    <property type="match status" value="1"/>
</dbReference>
<evidence type="ECO:0000256" key="2">
    <source>
        <dbReference type="ARBA" id="ARBA00004496"/>
    </source>
</evidence>
<evidence type="ECO:0000256" key="10">
    <source>
        <dbReference type="SAM" id="Coils"/>
    </source>
</evidence>
<sequence length="985" mass="109446">MEEIGIQVKQEVKDINITILPKVGQLEDLSERDLYVKLKKLQRDIEFIELQEEYIKDEQKNLKRELVRAQEEVKRIKSVPLVLGQFLEPIDQHTGIVGSTTGSNYVVRILSTIDRELLKPSSSVALHRHSNALVDVLPPEADSSIALLGADEKPDVAYSDVGGLDIQKQEIREAVELPLTHFDLYRQIGIDPPRGVLLYGPPGTGKTMLVKAVAHHTTASFIRVVGSEFVQKYLGEGPRMVRDVFRLARENSPSIVFIDEIDAIATKRFDAQTGADREVQRILLELLNQMDGFDQTSNVKVIMATNRADTLDPALLRPGRLDRKIEFPTPDRRQKRLIFQTVTSKMNLSEEVDLEDFVSRPDKLSGAEIAAICQEAGMHAVRKNRYVILMDMGSNGIRFGIVSALARHLPVAYEERAPIALLDAQGDERVIPADVIDQVITSFKRFKTICRDAGVEISNIQVIATEATRVAVNSKEFLDGIYQATGLTVSLLTKQQEALISASGIVGSYNHVNGLTMDLGGGSVEVSYVMTSPPPDKKLDAIISDNVCVSQHPVSLPYGAAALKRRLAKCKSSKEIDALFHEVVSELQKAHDASNLPHFLWSKDGYEVYMSGGGFRALGYLSMAIKAQDTYMPRRSTNRQQMYPIPIINGYSMSGGELKRLAKHYRNKKPQDLMSKLKVFRISKRRASMLPASCFLVSAILQVFKIKRVYFSEGGVRQGFCYQLLSPEEKQKDPLLEGVKAYAAKSEFTLSQTEFDAIYDILVNALPEIYLDPRHPLQLHRLLPAAIHLSNLTSHYPKETRAFVAFHMPLAGGPLANVPGLLHHERAILAVLLAFRQGGAVPDPIFYAVQAMVGRKGISVCKYIGRLMELVFAVSPLNPGVGLIESGMSFTIVLAEDPGSDSSDNSSNNSSDDEDNEGEDNRDFYPSVQLRINLPDVESSLVNAPAVMSVIESIDKKVNNKKFDMDEERQPLKCPSLFSVEVLRK</sequence>
<dbReference type="GO" id="GO:0005634">
    <property type="term" value="C:nucleus"/>
    <property type="evidence" value="ECO:0007669"/>
    <property type="project" value="UniProtKB-SubCell"/>
</dbReference>
<evidence type="ECO:0000256" key="1">
    <source>
        <dbReference type="ARBA" id="ARBA00004123"/>
    </source>
</evidence>
<dbReference type="InterPro" id="IPR041569">
    <property type="entry name" value="AAA_lid_3"/>
</dbReference>
<dbReference type="InterPro" id="IPR003593">
    <property type="entry name" value="AAA+_ATPase"/>
</dbReference>
<accession>A0A9P7C9C4</accession>
<dbReference type="FunFam" id="3.40.50.300:FF:000033">
    <property type="entry name" value="26S protease regulatory subunit 6B"/>
    <property type="match status" value="1"/>
</dbReference>
<dbReference type="InterPro" id="IPR050221">
    <property type="entry name" value="26S_Proteasome_ATPase"/>
</dbReference>
<dbReference type="Pfam" id="PF02541">
    <property type="entry name" value="Ppx-GppA"/>
    <property type="match status" value="1"/>
</dbReference>
<dbReference type="Gene3D" id="1.10.3210.10">
    <property type="entry name" value="Hypothetical protein af1432"/>
    <property type="match status" value="1"/>
</dbReference>
<comment type="subcellular location">
    <subcellularLocation>
        <location evidence="2">Cytoplasm</location>
    </subcellularLocation>
    <subcellularLocation>
        <location evidence="1">Nucleus</location>
    </subcellularLocation>
</comment>
<feature type="domain" description="AAA+ ATPase" evidence="12">
    <location>
        <begin position="192"/>
        <end position="331"/>
    </location>
</feature>
<comment type="caution">
    <text evidence="13">The sequence shown here is derived from an EMBL/GenBank/DDBJ whole genome shotgun (WGS) entry which is preliminary data.</text>
</comment>
<keyword evidence="10" id="KW-0175">Coiled coil</keyword>
<evidence type="ECO:0000313" key="14">
    <source>
        <dbReference type="Proteomes" id="UP000717996"/>
    </source>
</evidence>
<dbReference type="PROSITE" id="PS00674">
    <property type="entry name" value="AAA"/>
    <property type="match status" value="1"/>
</dbReference>
<dbReference type="AlphaFoldDB" id="A0A9P7C9C4"/>
<name>A0A9P7C9C4_RHIOR</name>
<dbReference type="SUPFAM" id="SSF52540">
    <property type="entry name" value="P-loop containing nucleoside triphosphate hydrolases"/>
    <property type="match status" value="1"/>
</dbReference>
<evidence type="ECO:0000256" key="11">
    <source>
        <dbReference type="SAM" id="MobiDB-lite"/>
    </source>
</evidence>
<gene>
    <name evidence="13" type="ORF">G6F51_007965</name>
</gene>
<feature type="compositionally biased region" description="Acidic residues" evidence="11">
    <location>
        <begin position="911"/>
        <end position="920"/>
    </location>
</feature>
<feature type="compositionally biased region" description="Low complexity" evidence="11">
    <location>
        <begin position="896"/>
        <end position="910"/>
    </location>
</feature>
<dbReference type="InterPro" id="IPR003959">
    <property type="entry name" value="ATPase_AAA_core"/>
</dbReference>
<evidence type="ECO:0000256" key="8">
    <source>
        <dbReference type="ARBA" id="ARBA00023242"/>
    </source>
</evidence>
<evidence type="ECO:0000256" key="9">
    <source>
        <dbReference type="ARBA" id="ARBA00068703"/>
    </source>
</evidence>
<protein>
    <recommendedName>
        <fullName evidence="9">26S proteasome regulatory subunit 6B homolog</fullName>
    </recommendedName>
</protein>
<dbReference type="Pfam" id="PF23566">
    <property type="entry name" value="RTG2_C"/>
    <property type="match status" value="1"/>
</dbReference>
<proteinExistence type="inferred from homology"/>
<dbReference type="FunFam" id="3.30.420.40:FF:000191">
    <property type="entry name" value="Retrograde regulation protein 2"/>
    <property type="match status" value="1"/>
</dbReference>
<dbReference type="CDD" id="cd19502">
    <property type="entry name" value="RecA-like_PAN_like"/>
    <property type="match status" value="1"/>
</dbReference>
<evidence type="ECO:0000256" key="6">
    <source>
        <dbReference type="ARBA" id="ARBA00022840"/>
    </source>
</evidence>
<dbReference type="Gene3D" id="1.10.8.60">
    <property type="match status" value="1"/>
</dbReference>
<dbReference type="InterPro" id="IPR027417">
    <property type="entry name" value="P-loop_NTPase"/>
</dbReference>
<dbReference type="EMBL" id="JAANIT010001253">
    <property type="protein sequence ID" value="KAG1541327.1"/>
    <property type="molecule type" value="Genomic_DNA"/>
</dbReference>
<dbReference type="InterPro" id="IPR003960">
    <property type="entry name" value="ATPase_AAA_CS"/>
</dbReference>
<keyword evidence="8" id="KW-0539">Nucleus</keyword>
<evidence type="ECO:0000256" key="5">
    <source>
        <dbReference type="ARBA" id="ARBA00022741"/>
    </source>
</evidence>
<dbReference type="SMART" id="SM00382">
    <property type="entry name" value="AAA"/>
    <property type="match status" value="1"/>
</dbReference>
<dbReference type="GO" id="GO:0005524">
    <property type="term" value="F:ATP binding"/>
    <property type="evidence" value="ECO:0007669"/>
    <property type="project" value="UniProtKB-KW"/>
</dbReference>
<feature type="region of interest" description="Disordered" evidence="11">
    <location>
        <begin position="895"/>
        <end position="922"/>
    </location>
</feature>
<keyword evidence="4" id="KW-0963">Cytoplasm</keyword>
<dbReference type="FunFam" id="2.40.50.140:FF:000046">
    <property type="entry name" value="26S protease regulatory subunit 6B"/>
    <property type="match status" value="1"/>
</dbReference>
<feature type="coiled-coil region" evidence="10">
    <location>
        <begin position="38"/>
        <end position="79"/>
    </location>
</feature>
<evidence type="ECO:0000256" key="4">
    <source>
        <dbReference type="ARBA" id="ARBA00022490"/>
    </source>
</evidence>
<dbReference type="InterPro" id="IPR003695">
    <property type="entry name" value="Ppx_GppA_N"/>
</dbReference>
<evidence type="ECO:0000256" key="3">
    <source>
        <dbReference type="ARBA" id="ARBA00006914"/>
    </source>
</evidence>
<reference evidence="13" key="1">
    <citation type="journal article" date="2020" name="Microb. Genom.">
        <title>Genetic diversity of clinical and environmental Mucorales isolates obtained from an investigation of mucormycosis cases among solid organ transplant recipients.</title>
        <authorList>
            <person name="Nguyen M.H."/>
            <person name="Kaul D."/>
            <person name="Muto C."/>
            <person name="Cheng S.J."/>
            <person name="Richter R.A."/>
            <person name="Bruno V.M."/>
            <person name="Liu G."/>
            <person name="Beyhan S."/>
            <person name="Sundermann A.J."/>
            <person name="Mounaud S."/>
            <person name="Pasculle A.W."/>
            <person name="Nierman W.C."/>
            <person name="Driscoll E."/>
            <person name="Cumbie R."/>
            <person name="Clancy C.J."/>
            <person name="Dupont C.L."/>
        </authorList>
    </citation>
    <scope>NUCLEOTIDE SEQUENCE</scope>
    <source>
        <strain evidence="13">GL16</strain>
    </source>
</reference>